<evidence type="ECO:0000313" key="2">
    <source>
        <dbReference type="Proteomes" id="UP000789901"/>
    </source>
</evidence>
<reference evidence="1 2" key="1">
    <citation type="submission" date="2021-06" db="EMBL/GenBank/DDBJ databases">
        <authorList>
            <person name="Kallberg Y."/>
            <person name="Tangrot J."/>
            <person name="Rosling A."/>
        </authorList>
    </citation>
    <scope>NUCLEOTIDE SEQUENCE [LARGE SCALE GENOMIC DNA]</scope>
    <source>
        <strain evidence="1 2">120-4 pot B 10/14</strain>
    </source>
</reference>
<comment type="caution">
    <text evidence="1">The sequence shown here is derived from an EMBL/GenBank/DDBJ whole genome shotgun (WGS) entry which is preliminary data.</text>
</comment>
<organism evidence="1 2">
    <name type="scientific">Gigaspora margarita</name>
    <dbReference type="NCBI Taxonomy" id="4874"/>
    <lineage>
        <taxon>Eukaryota</taxon>
        <taxon>Fungi</taxon>
        <taxon>Fungi incertae sedis</taxon>
        <taxon>Mucoromycota</taxon>
        <taxon>Glomeromycotina</taxon>
        <taxon>Glomeromycetes</taxon>
        <taxon>Diversisporales</taxon>
        <taxon>Gigasporaceae</taxon>
        <taxon>Gigaspora</taxon>
    </lineage>
</organism>
<accession>A0ABN7V676</accession>
<sequence length="55" mass="6351">MVTSDTIKTDERYKRTYTKLTNKSADQVVDKSISTFKITRLCIAILIEKKLSNLK</sequence>
<dbReference type="Proteomes" id="UP000789901">
    <property type="component" value="Unassembled WGS sequence"/>
</dbReference>
<protein>
    <submittedName>
        <fullName evidence="1">32589_t:CDS:1</fullName>
    </submittedName>
</protein>
<keyword evidence="2" id="KW-1185">Reference proteome</keyword>
<proteinExistence type="predicted"/>
<evidence type="ECO:0000313" key="1">
    <source>
        <dbReference type="EMBL" id="CAG8727728.1"/>
    </source>
</evidence>
<gene>
    <name evidence="1" type="ORF">GMARGA_LOCUS14090</name>
</gene>
<name>A0ABN7V676_GIGMA</name>
<dbReference type="EMBL" id="CAJVQB010009204">
    <property type="protein sequence ID" value="CAG8727728.1"/>
    <property type="molecule type" value="Genomic_DNA"/>
</dbReference>